<proteinExistence type="predicted"/>
<protein>
    <submittedName>
        <fullName evidence="1">Alpha/beta hydrolase</fullName>
    </submittedName>
</protein>
<evidence type="ECO:0000313" key="2">
    <source>
        <dbReference type="Proteomes" id="UP000481033"/>
    </source>
</evidence>
<dbReference type="GO" id="GO:0016787">
    <property type="term" value="F:hydrolase activity"/>
    <property type="evidence" value="ECO:0007669"/>
    <property type="project" value="UniProtKB-KW"/>
</dbReference>
<gene>
    <name evidence="1" type="ORF">DXZ20_09590</name>
</gene>
<reference evidence="1 2" key="1">
    <citation type="journal article" date="2020" name="Microb. Ecol.">
        <title>Ecogenomics of the Marine Benthic Filamentous Cyanobacterium Adonisia.</title>
        <authorList>
            <person name="Walter J.M."/>
            <person name="Coutinho F.H."/>
            <person name="Leomil L."/>
            <person name="Hargreaves P.I."/>
            <person name="Campeao M.E."/>
            <person name="Vieira V.V."/>
            <person name="Silva B.S."/>
            <person name="Fistarol G.O."/>
            <person name="Salomon P.S."/>
            <person name="Sawabe T."/>
            <person name="Mino S."/>
            <person name="Hosokawa M."/>
            <person name="Miyashita H."/>
            <person name="Maruyama F."/>
            <person name="van Verk M.C."/>
            <person name="Dutilh B.E."/>
            <person name="Thompson C.C."/>
            <person name="Thompson F.L."/>
        </authorList>
    </citation>
    <scope>NUCLEOTIDE SEQUENCE [LARGE SCALE GENOMIC DNA]</scope>
    <source>
        <strain evidence="1 2">CCMR0081</strain>
    </source>
</reference>
<dbReference type="EMBL" id="QXHD01000004">
    <property type="protein sequence ID" value="NEZ55918.1"/>
    <property type="molecule type" value="Genomic_DNA"/>
</dbReference>
<organism evidence="1 2">
    <name type="scientific">Adonisia turfae CCMR0081</name>
    <dbReference type="NCBI Taxonomy" id="2292702"/>
    <lineage>
        <taxon>Bacteria</taxon>
        <taxon>Bacillati</taxon>
        <taxon>Cyanobacteriota</taxon>
        <taxon>Adonisia</taxon>
        <taxon>Adonisia turfae</taxon>
    </lineage>
</organism>
<dbReference type="InterPro" id="IPR029058">
    <property type="entry name" value="AB_hydrolase_fold"/>
</dbReference>
<dbReference type="PANTHER" id="PTHR37946:SF1">
    <property type="entry name" value="SLL1969 PROTEIN"/>
    <property type="match status" value="1"/>
</dbReference>
<evidence type="ECO:0000313" key="1">
    <source>
        <dbReference type="EMBL" id="NEZ55918.1"/>
    </source>
</evidence>
<dbReference type="Gene3D" id="3.40.50.1820">
    <property type="entry name" value="alpha/beta hydrolase"/>
    <property type="match status" value="1"/>
</dbReference>
<comment type="caution">
    <text evidence="1">The sequence shown here is derived from an EMBL/GenBank/DDBJ whole genome shotgun (WGS) entry which is preliminary data.</text>
</comment>
<dbReference type="Proteomes" id="UP000481033">
    <property type="component" value="Unassembled WGS sequence"/>
</dbReference>
<name>A0A6M0RI40_9CYAN</name>
<dbReference type="SUPFAM" id="SSF53474">
    <property type="entry name" value="alpha/beta-Hydrolases"/>
    <property type="match status" value="1"/>
</dbReference>
<dbReference type="AlphaFoldDB" id="A0A6M0RI40"/>
<sequence>MDLILIHGMGRTPLSMVILQHRLKQLGYRAHLFGYSATFESLNRVTNRLMALIHRLHTKNYGLIGHSLGAVIIRNALPLLKQQPKVCFFLAPPMIACKAAKVFSKLLPYRVLTGEMGQMLGQDGFMNQLVMPENVKIYGGTAGPRAAWLPLGDEINDGLLTIAEASGQFSQGAMRVPTLHSLIMHSKTVFEDMAIYLDKNCP</sequence>
<dbReference type="PANTHER" id="PTHR37946">
    <property type="entry name" value="SLL1969 PROTEIN"/>
    <property type="match status" value="1"/>
</dbReference>
<keyword evidence="2" id="KW-1185">Reference proteome</keyword>
<keyword evidence="1" id="KW-0378">Hydrolase</keyword>
<accession>A0A6M0RI40</accession>